<accession>U5BTK4</accession>
<name>U5BTK4_9BACT</name>
<comment type="caution">
    <text evidence="1">The sequence shown here is derived from an EMBL/GenBank/DDBJ whole genome shotgun (WGS) entry which is preliminary data.</text>
</comment>
<keyword evidence="2" id="KW-1185">Reference proteome</keyword>
<dbReference type="Proteomes" id="UP000016843">
    <property type="component" value="Unassembled WGS sequence"/>
</dbReference>
<evidence type="ECO:0000313" key="2">
    <source>
        <dbReference type="Proteomes" id="UP000016843"/>
    </source>
</evidence>
<gene>
    <name evidence="1" type="ORF">P872_01380</name>
</gene>
<dbReference type="AlphaFoldDB" id="U5BTK4"/>
<protein>
    <submittedName>
        <fullName evidence="1">Uncharacterized protein</fullName>
    </submittedName>
</protein>
<evidence type="ECO:0000313" key="1">
    <source>
        <dbReference type="EMBL" id="ERM83940.1"/>
    </source>
</evidence>
<dbReference type="EMBL" id="AWXR01000008">
    <property type="protein sequence ID" value="ERM83940.1"/>
    <property type="molecule type" value="Genomic_DNA"/>
</dbReference>
<proteinExistence type="predicted"/>
<sequence>MDIVNVFLGLTQVIKIKKANGSIGFFDFEF</sequence>
<organism evidence="1 2">
    <name type="scientific">Rhodonellum psychrophilum GCM71 = DSM 17998</name>
    <dbReference type="NCBI Taxonomy" id="1123057"/>
    <lineage>
        <taxon>Bacteria</taxon>
        <taxon>Pseudomonadati</taxon>
        <taxon>Bacteroidota</taxon>
        <taxon>Cytophagia</taxon>
        <taxon>Cytophagales</taxon>
        <taxon>Cytophagaceae</taxon>
        <taxon>Rhodonellum</taxon>
    </lineage>
</organism>
<reference evidence="1 2" key="1">
    <citation type="journal article" date="2013" name="Genome Announc.">
        <title>Draft Genome Sequence of the Psychrophilic and Alkaliphilic Rhodonellum psychrophilum Strain GCM71T.</title>
        <authorList>
            <person name="Hauptmann A.L."/>
            <person name="Glaring M.A."/>
            <person name="Hallin P.F."/>
            <person name="Prieme A."/>
            <person name="Stougaard P."/>
        </authorList>
    </citation>
    <scope>NUCLEOTIDE SEQUENCE [LARGE SCALE GENOMIC DNA]</scope>
    <source>
        <strain evidence="1 2">GCM71</strain>
    </source>
</reference>